<evidence type="ECO:0000313" key="2">
    <source>
        <dbReference type="Proteomes" id="UP000681414"/>
    </source>
</evidence>
<keyword evidence="2" id="KW-1185">Reference proteome</keyword>
<evidence type="ECO:0000313" key="1">
    <source>
        <dbReference type="EMBL" id="MBS4195344.1"/>
    </source>
</evidence>
<reference evidence="1 2" key="1">
    <citation type="submission" date="2021-05" db="EMBL/GenBank/DDBJ databases">
        <title>Novel Bacillus species.</title>
        <authorList>
            <person name="Liu G."/>
        </authorList>
    </citation>
    <scope>NUCLEOTIDE SEQUENCE [LARGE SCALE GENOMIC DNA]</scope>
    <source>
        <strain evidence="2">FJAT-49780</strain>
    </source>
</reference>
<dbReference type="EMBL" id="JAGYPG010000002">
    <property type="protein sequence ID" value="MBS4195344.1"/>
    <property type="molecule type" value="Genomic_DNA"/>
</dbReference>
<proteinExistence type="predicted"/>
<comment type="caution">
    <text evidence="1">The sequence shown here is derived from an EMBL/GenBank/DDBJ whole genome shotgun (WGS) entry which is preliminary data.</text>
</comment>
<dbReference type="Proteomes" id="UP000681414">
    <property type="component" value="Unassembled WGS sequence"/>
</dbReference>
<sequence>MTNMADNKSREVGSLHVKVNVDVSEALTGLKALTREAREATKALRELEAAQKRSGSSVIVSPLTVGEPTLKVGSGYGVSSSTGVISQSKSYCESTQSITDDIRRCYE</sequence>
<name>A0A942TFR6_9BACI</name>
<dbReference type="AlphaFoldDB" id="A0A942TFR6"/>
<organism evidence="1 2">
    <name type="scientific">Lederbergia citri</name>
    <dbReference type="NCBI Taxonomy" id="2833580"/>
    <lineage>
        <taxon>Bacteria</taxon>
        <taxon>Bacillati</taxon>
        <taxon>Bacillota</taxon>
        <taxon>Bacilli</taxon>
        <taxon>Bacillales</taxon>
        <taxon>Bacillaceae</taxon>
        <taxon>Lederbergia</taxon>
    </lineage>
</organism>
<protein>
    <submittedName>
        <fullName evidence="1">Uncharacterized protein</fullName>
    </submittedName>
</protein>
<dbReference type="RefSeq" id="WP_213124572.1">
    <property type="nucleotide sequence ID" value="NZ_JAGYPG010000002.1"/>
</dbReference>
<accession>A0A942TFR6</accession>
<gene>
    <name evidence="1" type="ORF">KHA97_09780</name>
</gene>